<evidence type="ECO:0000313" key="8">
    <source>
        <dbReference type="Proteomes" id="UP000095358"/>
    </source>
</evidence>
<evidence type="ECO:0000259" key="6">
    <source>
        <dbReference type="SMART" id="SM00478"/>
    </source>
</evidence>
<dbReference type="GO" id="GO:0016829">
    <property type="term" value="F:lyase activity"/>
    <property type="evidence" value="ECO:0007669"/>
    <property type="project" value="UniProtKB-KW"/>
</dbReference>
<evidence type="ECO:0000313" key="7">
    <source>
        <dbReference type="EMBL" id="OEJ81749.1"/>
    </source>
</evidence>
<dbReference type="GO" id="GO:0006289">
    <property type="term" value="P:nucleotide-excision repair"/>
    <property type="evidence" value="ECO:0007669"/>
    <property type="project" value="TreeGrafter"/>
</dbReference>
<dbReference type="AlphaFoldDB" id="A0A1E5R4B5"/>
<dbReference type="EMBL" id="LPNN01000010">
    <property type="protein sequence ID" value="OEJ81749.1"/>
    <property type="molecule type" value="Genomic_DNA"/>
</dbReference>
<dbReference type="CDD" id="cd00056">
    <property type="entry name" value="ENDO3c"/>
    <property type="match status" value="1"/>
</dbReference>
<organism evidence="7 8">
    <name type="scientific">Hanseniaspora uvarum</name>
    <name type="common">Yeast</name>
    <name type="synonym">Kloeckera apiculata</name>
    <dbReference type="NCBI Taxonomy" id="29833"/>
    <lineage>
        <taxon>Eukaryota</taxon>
        <taxon>Fungi</taxon>
        <taxon>Dikarya</taxon>
        <taxon>Ascomycota</taxon>
        <taxon>Saccharomycotina</taxon>
        <taxon>Saccharomycetes</taxon>
        <taxon>Saccharomycodales</taxon>
        <taxon>Saccharomycodaceae</taxon>
        <taxon>Hanseniaspora</taxon>
    </lineage>
</organism>
<keyword evidence="2" id="KW-0378">Hydrolase</keyword>
<dbReference type="SMART" id="SM00478">
    <property type="entry name" value="ENDO3c"/>
    <property type="match status" value="1"/>
</dbReference>
<dbReference type="SUPFAM" id="SSF48150">
    <property type="entry name" value="DNA-glycosylase"/>
    <property type="match status" value="1"/>
</dbReference>
<evidence type="ECO:0000256" key="1">
    <source>
        <dbReference type="ARBA" id="ARBA00022763"/>
    </source>
</evidence>
<evidence type="ECO:0000256" key="3">
    <source>
        <dbReference type="ARBA" id="ARBA00023204"/>
    </source>
</evidence>
<dbReference type="InterPro" id="IPR003265">
    <property type="entry name" value="HhH-GPD_domain"/>
</dbReference>
<dbReference type="OrthoDB" id="3970672at2759"/>
<keyword evidence="7" id="KW-0540">Nuclease</keyword>
<dbReference type="PANTHER" id="PTHR43286">
    <property type="entry name" value="ENDONUCLEASE III-LIKE PROTEIN 1"/>
    <property type="match status" value="1"/>
</dbReference>
<keyword evidence="3" id="KW-0234">DNA repair</keyword>
<dbReference type="GO" id="GO:0000703">
    <property type="term" value="F:oxidized pyrimidine nucleobase lesion DNA N-glycosylase activity"/>
    <property type="evidence" value="ECO:0007669"/>
    <property type="project" value="TreeGrafter"/>
</dbReference>
<evidence type="ECO:0000256" key="2">
    <source>
        <dbReference type="ARBA" id="ARBA00022801"/>
    </source>
</evidence>
<dbReference type="InterPro" id="IPR011257">
    <property type="entry name" value="DNA_glycosylase"/>
</dbReference>
<evidence type="ECO:0000256" key="5">
    <source>
        <dbReference type="ARBA" id="ARBA00023295"/>
    </source>
</evidence>
<keyword evidence="8" id="KW-1185">Reference proteome</keyword>
<dbReference type="GO" id="GO:0005634">
    <property type="term" value="C:nucleus"/>
    <property type="evidence" value="ECO:0007669"/>
    <property type="project" value="TreeGrafter"/>
</dbReference>
<protein>
    <submittedName>
        <fullName evidence="7">Endonuclease III</fullName>
    </submittedName>
</protein>
<gene>
    <name evidence="7" type="ORF">AWRI3580_g3942</name>
</gene>
<dbReference type="Pfam" id="PF00730">
    <property type="entry name" value="HhH-GPD"/>
    <property type="match status" value="1"/>
</dbReference>
<keyword evidence="4" id="KW-0456">Lyase</keyword>
<proteinExistence type="predicted"/>
<dbReference type="Gene3D" id="1.10.1670.10">
    <property type="entry name" value="Helix-hairpin-Helix base-excision DNA repair enzymes (C-terminal)"/>
    <property type="match status" value="1"/>
</dbReference>
<accession>A0A1E5R4B5</accession>
<keyword evidence="7" id="KW-0255">Endonuclease</keyword>
<dbReference type="InterPro" id="IPR023170">
    <property type="entry name" value="HhH_base_excis_C"/>
</dbReference>
<dbReference type="PANTHER" id="PTHR43286:SF1">
    <property type="entry name" value="ENDONUCLEASE III-LIKE PROTEIN 1"/>
    <property type="match status" value="1"/>
</dbReference>
<evidence type="ECO:0000256" key="4">
    <source>
        <dbReference type="ARBA" id="ARBA00023239"/>
    </source>
</evidence>
<sequence>MGKTNKMNVSQFVQYINKTVFKSLEEDLPSEYPILAKYKQIRFMRKLMSSTVDVKGCMNTPLVINYKYKIIPSIQDLKLQVLISLMLSPQTKDEMTFDAFENMFIDSLKFDKKGVRKGISIEYLKQKKTDEIDELIKKVGFHKRKAQNIKDLSELTEVPEKYEEVLDIKGVGPKIGLLYMQNGVGENMGIGVDTHVNRFASKFEWIKNDKGRKPLKNAEHTRELLEASIEKKFWAEINLILVGFGQNICTSTQRPKCDVCLVSKCKDRRVEIDETLKNGIVKDIEDLDISYLSKENADKNYRKILAWKVLVQERYGIEMRFGDEDLLGDWDQKFDQLSKELYGYGLLEEKDANEPKFKKVKIEVKQEII</sequence>
<keyword evidence="5" id="KW-0326">Glycosidase</keyword>
<comment type="caution">
    <text evidence="7">The sequence shown here is derived from an EMBL/GenBank/DDBJ whole genome shotgun (WGS) entry which is preliminary data.</text>
</comment>
<dbReference type="STRING" id="29833.A0A1E5R4B5"/>
<feature type="domain" description="HhH-GPD" evidence="6">
    <location>
        <begin position="87"/>
        <end position="247"/>
    </location>
</feature>
<dbReference type="VEuPathDB" id="FungiDB:AWRI3580_g3942"/>
<dbReference type="Proteomes" id="UP000095358">
    <property type="component" value="Unassembled WGS sequence"/>
</dbReference>
<dbReference type="GO" id="GO:0003906">
    <property type="term" value="F:DNA-(apurinic or apyrimidinic site) endonuclease activity"/>
    <property type="evidence" value="ECO:0007669"/>
    <property type="project" value="TreeGrafter"/>
</dbReference>
<name>A0A1E5R4B5_HANUV</name>
<keyword evidence="1" id="KW-0227">DNA damage</keyword>
<dbReference type="Gene3D" id="1.10.340.30">
    <property type="entry name" value="Hypothetical protein, domain 2"/>
    <property type="match status" value="1"/>
</dbReference>
<reference evidence="8" key="1">
    <citation type="journal article" date="2016" name="Genome Announc.">
        <title>Genome sequences of three species of Hanseniaspora isolated from spontaneous wine fermentations.</title>
        <authorList>
            <person name="Sternes P.R."/>
            <person name="Lee D."/>
            <person name="Kutyna D.R."/>
            <person name="Borneman A.R."/>
        </authorList>
    </citation>
    <scope>NUCLEOTIDE SEQUENCE [LARGE SCALE GENOMIC DNA]</scope>
    <source>
        <strain evidence="8">AWRI3580</strain>
    </source>
</reference>
<dbReference type="GO" id="GO:0006285">
    <property type="term" value="P:base-excision repair, AP site formation"/>
    <property type="evidence" value="ECO:0007669"/>
    <property type="project" value="TreeGrafter"/>
</dbReference>